<dbReference type="HOGENOM" id="CLU_053002_0_0_5"/>
<dbReference type="KEGG" id="azc:AZC_1965"/>
<dbReference type="GO" id="GO:0047661">
    <property type="term" value="F:amino-acid racemase activity"/>
    <property type="evidence" value="ECO:0007669"/>
    <property type="project" value="InterPro"/>
</dbReference>
<gene>
    <name evidence="2" type="ordered locus">AZC_1965</name>
</gene>
<accession>A8I306</accession>
<dbReference type="PANTHER" id="PTHR28047:SF5">
    <property type="entry name" value="PROTEIN DCG1"/>
    <property type="match status" value="1"/>
</dbReference>
<dbReference type="Gene3D" id="3.40.50.12500">
    <property type="match status" value="1"/>
</dbReference>
<name>A8I306_AZOC5</name>
<reference evidence="2 3" key="6">
    <citation type="journal article" date="2011" name="Appl. Environ. Microbiol.">
        <title>Involvement of the azorhizobial chromosome partition gene (parA) in the onset of bacteroid differentiation during Sesbania rostrata stem nodule development.</title>
        <authorList>
            <person name="Liu CT."/>
            <person name="Lee KB."/>
            <person name="Wang YS."/>
            <person name="Peng MH."/>
            <person name="Lee KT."/>
            <person name="Suzuki S."/>
            <person name="Suzuki T."/>
            <person name="Oyaizu H."/>
        </authorList>
    </citation>
    <scope>NUCLEOTIDE SEQUENCE [LARGE SCALE GENOMIC DNA]</scope>
    <source>
        <strain evidence="3">ATCC 43989 / DSM 5975 / JCM 20966 / LMG 6465 / NBRC 14845 / NCIMB 13405 / ORS 571</strain>
    </source>
</reference>
<dbReference type="InterPro" id="IPR052186">
    <property type="entry name" value="Hydantoin_racemase-like"/>
</dbReference>
<reference evidence="2 3" key="3">
    <citation type="journal article" date="2008" name="BMC Genomics">
        <title>The genome of the versatile nitrogen fixer Azorhizobium caulinodans ORS571.</title>
        <authorList>
            <person name="Lee KB."/>
            <person name="Backer P.D."/>
            <person name="Aono T."/>
            <person name="Liu CT."/>
            <person name="Suzuki S."/>
            <person name="Suzuki T."/>
            <person name="Kaneko T."/>
            <person name="Yamada M."/>
            <person name="Tabata S."/>
            <person name="Kupfer D.M."/>
            <person name="Najar F.Z."/>
            <person name="Wiley G.B."/>
            <person name="Roe B."/>
            <person name="Binnewies T.T."/>
            <person name="Ussery D.W."/>
            <person name="D'Haeze W."/>
            <person name="Herder J.D."/>
            <person name="Gevers D."/>
            <person name="Vereecke D."/>
            <person name="Holsters M."/>
            <person name="Oyaizu H."/>
        </authorList>
    </citation>
    <scope>NUCLEOTIDE SEQUENCE [LARGE SCALE GENOMIC DNA]</scope>
    <source>
        <strain evidence="3">ATCC 43989 / DSM 5975 / JCM 20966 / LMG 6465 / NBRC 14845 / NCIMB 13405 / ORS 571</strain>
    </source>
</reference>
<dbReference type="RefSeq" id="WP_012170492.1">
    <property type="nucleotide sequence ID" value="NC_009937.1"/>
</dbReference>
<comment type="similarity">
    <text evidence="1">Belongs to the HyuE racemase family.</text>
</comment>
<dbReference type="eggNOG" id="COG4126">
    <property type="taxonomic scope" value="Bacteria"/>
</dbReference>
<dbReference type="InterPro" id="IPR001920">
    <property type="entry name" value="Asp/Glu_race"/>
</dbReference>
<organism evidence="2 3">
    <name type="scientific">Azorhizobium caulinodans (strain ATCC 43989 / DSM 5975 / JCM 20966 / LMG 6465 / NBRC 14845 / NCIMB 13405 / ORS 571)</name>
    <dbReference type="NCBI Taxonomy" id="438753"/>
    <lineage>
        <taxon>Bacteria</taxon>
        <taxon>Pseudomonadati</taxon>
        <taxon>Pseudomonadota</taxon>
        <taxon>Alphaproteobacteria</taxon>
        <taxon>Hyphomicrobiales</taxon>
        <taxon>Xanthobacteraceae</taxon>
        <taxon>Azorhizobium</taxon>
    </lineage>
</organism>
<dbReference type="Proteomes" id="UP000000270">
    <property type="component" value="Chromosome"/>
</dbReference>
<keyword evidence="3" id="KW-1185">Reference proteome</keyword>
<reference evidence="2 3" key="5">
    <citation type="journal article" date="2010" name="Appl. Environ. Microbiol.">
        <title>phrR-like gene praR of Azorhizobium caulinodans ORS571 is essential for symbiosis with Sesbania rostrata and is involved in expression of reb genes.</title>
        <authorList>
            <person name="Akiba N."/>
            <person name="Aono T."/>
            <person name="Toyazaki H."/>
            <person name="Sato S."/>
            <person name="Oyaizu H."/>
        </authorList>
    </citation>
    <scope>NUCLEOTIDE SEQUENCE [LARGE SCALE GENOMIC DNA]</scope>
    <source>
        <strain evidence="3">ATCC 43989 / DSM 5975 / JCM 20966 / LMG 6465 / NBRC 14845 / NCIMB 13405 / ORS 571</strain>
    </source>
</reference>
<dbReference type="Pfam" id="PF01177">
    <property type="entry name" value="Asp_Glu_race"/>
    <property type="match status" value="1"/>
</dbReference>
<proteinExistence type="inferred from homology"/>
<dbReference type="STRING" id="438753.AZC_1965"/>
<dbReference type="PANTHER" id="PTHR28047">
    <property type="entry name" value="PROTEIN DCG1"/>
    <property type="match status" value="1"/>
</dbReference>
<reference evidence="2 3" key="1">
    <citation type="journal article" date="2007" name="Appl. Environ. Microbiol.">
        <title>Rhizobial factors required for stem nodule maturation and maintenance in Sesbania rostrata-Azorhizobium caulinodans ORS571 symbiosis.</title>
        <authorList>
            <person name="Suzuki S."/>
            <person name="Aono T."/>
            <person name="Lee KB."/>
            <person name="Suzuki T."/>
            <person name="Liu CT."/>
            <person name="Miwa H."/>
            <person name="Wakao S."/>
            <person name="Iki T."/>
            <person name="Oyaizu H."/>
        </authorList>
    </citation>
    <scope>NUCLEOTIDE SEQUENCE [LARGE SCALE GENOMIC DNA]</scope>
    <source>
        <strain evidence="3">ATCC 43989 / DSM 5975 / JCM 20966 / LMG 6465 / NBRC 14845 / NCIMB 13405 / ORS 571</strain>
    </source>
</reference>
<dbReference type="AlphaFoldDB" id="A8I306"/>
<evidence type="ECO:0000313" key="3">
    <source>
        <dbReference type="Proteomes" id="UP000000270"/>
    </source>
</evidence>
<evidence type="ECO:0000313" key="2">
    <source>
        <dbReference type="EMBL" id="BAF87963.1"/>
    </source>
</evidence>
<dbReference type="SUPFAM" id="SSF53681">
    <property type="entry name" value="Aspartate/glutamate racemase"/>
    <property type="match status" value="1"/>
</dbReference>
<reference evidence="2 3" key="4">
    <citation type="journal article" date="2009" name="Appl. Environ. Microbiol.">
        <title>Comparative genome-wide transcriptional profiling of Azorhizobium caulinodans ORS571 grown under free-living and symbiotic conditions.</title>
        <authorList>
            <person name="Tsukada S."/>
            <person name="Aono T."/>
            <person name="Akiba N."/>
            <person name="Lee KB."/>
            <person name="Liu CT."/>
            <person name="Toyazaki H."/>
            <person name="Oyaizu H."/>
        </authorList>
    </citation>
    <scope>NUCLEOTIDE SEQUENCE [LARGE SCALE GENOMIC DNA]</scope>
    <source>
        <strain evidence="3">ATCC 43989 / DSM 5975 / JCM 20966 / LMG 6465 / NBRC 14845 / NCIMB 13405 / ORS 571</strain>
    </source>
</reference>
<sequence>MTAKGPILVINPNSDVAVTEALSRAVEPFRLGGGPAIECLTIAESPLGIMTQRDVYEAALRTADLAKARPDASAIVIACYSQPGLDLLRTETRRPVVGMQDAGVLAAMGLADRFGVIAVAEGSIPRHLANLARMGVMSRLAGEVAPARALTVAESGDPSASFDLLREAGTKLKQMGAGAIILGCAGMSPQRGILEEALGIPVVDATQAAVAQALGRVLVGG</sequence>
<reference evidence="3" key="2">
    <citation type="submission" date="2007-04" db="EMBL/GenBank/DDBJ databases">
        <title>Complete genome sequence of the nitrogen-fixing bacterium Azorhizobium caulinodans ORS571.</title>
        <authorList>
            <person name="Lee K.B."/>
            <person name="Backer P.D."/>
            <person name="Aono T."/>
            <person name="Liu C.T."/>
            <person name="Suzuki S."/>
            <person name="Suzuki T."/>
            <person name="Kaneko T."/>
            <person name="Yamada M."/>
            <person name="Tabata S."/>
            <person name="Kupfer D.M."/>
            <person name="Najar F.Z."/>
            <person name="Wiley G.B."/>
            <person name="Roe B."/>
            <person name="Binnewies T."/>
            <person name="Ussery D."/>
            <person name="Vereecke D."/>
            <person name="Gevers D."/>
            <person name="Holsters M."/>
            <person name="Oyaizu H."/>
        </authorList>
    </citation>
    <scope>NUCLEOTIDE SEQUENCE [LARGE SCALE GENOMIC DNA]</scope>
    <source>
        <strain evidence="3">ATCC 43989 / DSM 5975 / JCM 20966 / LMG 6465 / NBRC 14845 / NCIMB 13405 / ORS 571</strain>
    </source>
</reference>
<dbReference type="EMBL" id="AP009384">
    <property type="protein sequence ID" value="BAF87963.1"/>
    <property type="molecule type" value="Genomic_DNA"/>
</dbReference>
<evidence type="ECO:0000256" key="1">
    <source>
        <dbReference type="ARBA" id="ARBA00038414"/>
    </source>
</evidence>
<dbReference type="InterPro" id="IPR015942">
    <property type="entry name" value="Asp/Glu/hydantoin_racemase"/>
</dbReference>
<dbReference type="InterPro" id="IPR053714">
    <property type="entry name" value="Iso_Racemase_Enz_sf"/>
</dbReference>
<protein>
    <submittedName>
        <fullName evidence="2">Putative hydantoin racemase</fullName>
    </submittedName>
</protein>